<keyword evidence="4" id="KW-1185">Reference proteome</keyword>
<evidence type="ECO:0000256" key="1">
    <source>
        <dbReference type="SAM" id="MobiDB-lite"/>
    </source>
</evidence>
<dbReference type="EMBL" id="WJXW01000008">
    <property type="protein sequence ID" value="KAF9734128.1"/>
    <property type="molecule type" value="Genomic_DNA"/>
</dbReference>
<feature type="transmembrane region" description="Helical" evidence="2">
    <location>
        <begin position="128"/>
        <end position="148"/>
    </location>
</feature>
<evidence type="ECO:0000313" key="4">
    <source>
        <dbReference type="Proteomes" id="UP000756921"/>
    </source>
</evidence>
<feature type="transmembrane region" description="Helical" evidence="2">
    <location>
        <begin position="69"/>
        <end position="94"/>
    </location>
</feature>
<dbReference type="OrthoDB" id="3928876at2759"/>
<feature type="transmembrane region" description="Helical" evidence="2">
    <location>
        <begin position="101"/>
        <end position="122"/>
    </location>
</feature>
<keyword evidence="2" id="KW-0812">Transmembrane</keyword>
<dbReference type="Proteomes" id="UP000756921">
    <property type="component" value="Unassembled WGS sequence"/>
</dbReference>
<gene>
    <name evidence="3" type="ORF">PMIN01_08471</name>
</gene>
<feature type="region of interest" description="Disordered" evidence="1">
    <location>
        <begin position="248"/>
        <end position="270"/>
    </location>
</feature>
<keyword evidence="2" id="KW-1133">Transmembrane helix</keyword>
<dbReference type="Pfam" id="PF16015">
    <property type="entry name" value="Promethin"/>
    <property type="match status" value="1"/>
</dbReference>
<protein>
    <submittedName>
        <fullName evidence="3">Uncharacterized protein</fullName>
    </submittedName>
</protein>
<evidence type="ECO:0000256" key="2">
    <source>
        <dbReference type="SAM" id="Phobius"/>
    </source>
</evidence>
<organism evidence="3 4">
    <name type="scientific">Paraphaeosphaeria minitans</name>
    <dbReference type="NCBI Taxonomy" id="565426"/>
    <lineage>
        <taxon>Eukaryota</taxon>
        <taxon>Fungi</taxon>
        <taxon>Dikarya</taxon>
        <taxon>Ascomycota</taxon>
        <taxon>Pezizomycotina</taxon>
        <taxon>Dothideomycetes</taxon>
        <taxon>Pleosporomycetidae</taxon>
        <taxon>Pleosporales</taxon>
        <taxon>Massarineae</taxon>
        <taxon>Didymosphaeriaceae</taxon>
        <taxon>Paraphaeosphaeria</taxon>
    </lineage>
</organism>
<dbReference type="AlphaFoldDB" id="A0A9P6GFI0"/>
<evidence type="ECO:0000313" key="3">
    <source>
        <dbReference type="EMBL" id="KAF9734128.1"/>
    </source>
</evidence>
<accession>A0A9P6GFI0</accession>
<keyword evidence="2" id="KW-0472">Membrane</keyword>
<proteinExistence type="predicted"/>
<name>A0A9P6GFI0_9PLEO</name>
<sequence>MPGLVNSIQSILGKLWTNTTNGLNKMLPPDKRDELLSKLQQLANNNPKLAVGTLTIAPVPLKEPHRLHVFLATHVVLTGVPILLFTLFTLSIFVFSLVTALLASILAAVFFTFFMVSVALLFLVPTLFLATFTASFLFLWGLAGWYVVKWFTQGADSVLDRKSISDRVDRFTGSRAGWVSSGASEKREITLSDDGQDAKWCAKDHDDSDGRDTGRALEKVTESLRDETNHSPNRSPVKILKIVDVDENAARTEKPALPAAKETVGGAVES</sequence>
<reference evidence="3" key="1">
    <citation type="journal article" date="2020" name="Mol. Plant Microbe Interact.">
        <title>Genome Sequence of the Biocontrol Agent Coniothyrium minitans strain Conio (IMI 134523).</title>
        <authorList>
            <person name="Patel D."/>
            <person name="Shittu T.A."/>
            <person name="Baroncelli R."/>
            <person name="Muthumeenakshi S."/>
            <person name="Osborne T.H."/>
            <person name="Janganan T.K."/>
            <person name="Sreenivasaprasad S."/>
        </authorList>
    </citation>
    <scope>NUCLEOTIDE SEQUENCE</scope>
    <source>
        <strain evidence="3">Conio</strain>
    </source>
</reference>
<comment type="caution">
    <text evidence="3">The sequence shown here is derived from an EMBL/GenBank/DDBJ whole genome shotgun (WGS) entry which is preliminary data.</text>
</comment>